<evidence type="ECO:0000256" key="1">
    <source>
        <dbReference type="SAM" id="MobiDB-lite"/>
    </source>
</evidence>
<organism evidence="2 3">
    <name type="scientific">Phytophthora megakarya</name>
    <dbReference type="NCBI Taxonomy" id="4795"/>
    <lineage>
        <taxon>Eukaryota</taxon>
        <taxon>Sar</taxon>
        <taxon>Stramenopiles</taxon>
        <taxon>Oomycota</taxon>
        <taxon>Peronosporomycetes</taxon>
        <taxon>Peronosporales</taxon>
        <taxon>Peronosporaceae</taxon>
        <taxon>Phytophthora</taxon>
    </lineage>
</organism>
<keyword evidence="3" id="KW-1185">Reference proteome</keyword>
<accession>A0A225VXR1</accession>
<dbReference type="STRING" id="4795.A0A225VXR1"/>
<dbReference type="EMBL" id="NBNE01002739">
    <property type="protein sequence ID" value="OWZ09567.1"/>
    <property type="molecule type" value="Genomic_DNA"/>
</dbReference>
<comment type="caution">
    <text evidence="2">The sequence shown here is derived from an EMBL/GenBank/DDBJ whole genome shotgun (WGS) entry which is preliminary data.</text>
</comment>
<dbReference type="Proteomes" id="UP000198211">
    <property type="component" value="Unassembled WGS sequence"/>
</dbReference>
<proteinExistence type="predicted"/>
<evidence type="ECO:0000313" key="3">
    <source>
        <dbReference type="Proteomes" id="UP000198211"/>
    </source>
</evidence>
<sequence>MPLSLRRCYPCGRTDHLGPRGPLRKAPKTVSSQATDSSRKNEDFQGQQGLAPKRAVLSNTDRERKPGLLVVEATVKGFEKL</sequence>
<dbReference type="AlphaFoldDB" id="A0A225VXR1"/>
<gene>
    <name evidence="2" type="ORF">PHMEG_00017708</name>
</gene>
<reference evidence="3" key="1">
    <citation type="submission" date="2017-03" db="EMBL/GenBank/DDBJ databases">
        <title>Phytopthora megakarya and P. palmivora, two closely related causual agents of cacao black pod achieved similar genome size and gene model numbers by different mechanisms.</title>
        <authorList>
            <person name="Ali S."/>
            <person name="Shao J."/>
            <person name="Larry D.J."/>
            <person name="Kronmiller B."/>
            <person name="Shen D."/>
            <person name="Strem M.D."/>
            <person name="Melnick R.L."/>
            <person name="Guiltinan M.J."/>
            <person name="Tyler B.M."/>
            <person name="Meinhardt L.W."/>
            <person name="Bailey B.A."/>
        </authorList>
    </citation>
    <scope>NUCLEOTIDE SEQUENCE [LARGE SCALE GENOMIC DNA]</scope>
    <source>
        <strain evidence="3">zdho120</strain>
    </source>
</reference>
<feature type="region of interest" description="Disordered" evidence="1">
    <location>
        <begin position="1"/>
        <end position="65"/>
    </location>
</feature>
<evidence type="ECO:0000313" key="2">
    <source>
        <dbReference type="EMBL" id="OWZ09567.1"/>
    </source>
</evidence>
<name>A0A225VXR1_9STRA</name>
<protein>
    <submittedName>
        <fullName evidence="2">Uncharacterized protein</fullName>
    </submittedName>
</protein>
<dbReference type="OrthoDB" id="124684at2759"/>